<keyword evidence="8" id="KW-0949">S-adenosyl-L-methionine</keyword>
<evidence type="ECO:0000256" key="1">
    <source>
        <dbReference type="ARBA" id="ARBA00004604"/>
    </source>
</evidence>
<dbReference type="GO" id="GO:0032259">
    <property type="term" value="P:methylation"/>
    <property type="evidence" value="ECO:0007669"/>
    <property type="project" value="UniProtKB-KW"/>
</dbReference>
<feature type="compositionally biased region" description="Basic and acidic residues" evidence="14">
    <location>
        <begin position="82"/>
        <end position="93"/>
    </location>
</feature>
<feature type="region of interest" description="Disordered" evidence="14">
    <location>
        <begin position="937"/>
        <end position="990"/>
    </location>
</feature>
<dbReference type="SMART" id="SM00025">
    <property type="entry name" value="Pumilio"/>
    <property type="match status" value="4"/>
</dbReference>
<feature type="compositionally biased region" description="Basic and acidic residues" evidence="14">
    <location>
        <begin position="284"/>
        <end position="296"/>
    </location>
</feature>
<feature type="compositionally biased region" description="Basic residues" evidence="14">
    <location>
        <begin position="170"/>
        <end position="181"/>
    </location>
</feature>
<gene>
    <name evidence="15" type="ORF">Pcinc_034274</name>
</gene>
<dbReference type="SUPFAM" id="SSF53335">
    <property type="entry name" value="S-adenosyl-L-methionine-dependent methyltransferases"/>
    <property type="match status" value="1"/>
</dbReference>
<dbReference type="Gene3D" id="1.25.10.10">
    <property type="entry name" value="Leucine-rich Repeat Variant"/>
    <property type="match status" value="2"/>
</dbReference>
<dbReference type="InterPro" id="IPR040000">
    <property type="entry name" value="NOP9"/>
</dbReference>
<feature type="compositionally biased region" description="Basic residues" evidence="14">
    <location>
        <begin position="297"/>
        <end position="310"/>
    </location>
</feature>
<dbReference type="GO" id="GO:0030686">
    <property type="term" value="C:90S preribosome"/>
    <property type="evidence" value="ECO:0007669"/>
    <property type="project" value="TreeGrafter"/>
</dbReference>
<dbReference type="GO" id="GO:0000056">
    <property type="term" value="P:ribosomal small subunit export from nucleus"/>
    <property type="evidence" value="ECO:0007669"/>
    <property type="project" value="TreeGrafter"/>
</dbReference>
<feature type="compositionally biased region" description="Basic residues" evidence="14">
    <location>
        <begin position="351"/>
        <end position="364"/>
    </location>
</feature>
<name>A0AAE1EQJ8_PETCI</name>
<dbReference type="InterPro" id="IPR007823">
    <property type="entry name" value="RRP8"/>
</dbReference>
<dbReference type="SUPFAM" id="SSF48371">
    <property type="entry name" value="ARM repeat"/>
    <property type="match status" value="2"/>
</dbReference>
<dbReference type="GO" id="GO:0000447">
    <property type="term" value="P:endonucleolytic cleavage in ITS1 to separate SSU-rRNA from 5.8S rRNA and LSU-rRNA from tricistronic rRNA transcript (SSU-rRNA, 5.8S rRNA, LSU-rRNA)"/>
    <property type="evidence" value="ECO:0007669"/>
    <property type="project" value="TreeGrafter"/>
</dbReference>
<evidence type="ECO:0000256" key="3">
    <source>
        <dbReference type="ARBA" id="ARBA00020203"/>
    </source>
</evidence>
<evidence type="ECO:0000256" key="8">
    <source>
        <dbReference type="ARBA" id="ARBA00022691"/>
    </source>
</evidence>
<evidence type="ECO:0000256" key="6">
    <source>
        <dbReference type="ARBA" id="ARBA00022603"/>
    </source>
</evidence>
<feature type="compositionally biased region" description="Low complexity" evidence="14">
    <location>
        <begin position="937"/>
        <end position="953"/>
    </location>
</feature>
<keyword evidence="5" id="KW-0698">rRNA processing</keyword>
<evidence type="ECO:0000313" key="15">
    <source>
        <dbReference type="EMBL" id="KAK3859624.1"/>
    </source>
</evidence>
<dbReference type="InterPro" id="IPR042036">
    <property type="entry name" value="RRP8_N"/>
</dbReference>
<dbReference type="InterPro" id="IPR029063">
    <property type="entry name" value="SAM-dependent_MTases_sf"/>
</dbReference>
<dbReference type="GO" id="GO:0003723">
    <property type="term" value="F:RNA binding"/>
    <property type="evidence" value="ECO:0007669"/>
    <property type="project" value="InterPro"/>
</dbReference>
<dbReference type="InterPro" id="IPR011989">
    <property type="entry name" value="ARM-like"/>
</dbReference>
<feature type="compositionally biased region" description="Polar residues" evidence="14">
    <location>
        <begin position="99"/>
        <end position="109"/>
    </location>
</feature>
<feature type="compositionally biased region" description="Basic and acidic residues" evidence="14">
    <location>
        <begin position="450"/>
        <end position="470"/>
    </location>
</feature>
<feature type="compositionally biased region" description="Basic residues" evidence="14">
    <location>
        <begin position="32"/>
        <end position="42"/>
    </location>
</feature>
<keyword evidence="12" id="KW-0804">Transcription</keyword>
<feature type="compositionally biased region" description="Basic and acidic residues" evidence="14">
    <location>
        <begin position="204"/>
        <end position="217"/>
    </location>
</feature>
<dbReference type="PANTHER" id="PTHR13102">
    <property type="entry name" value="NUCLEOLAR PROTEIN 9"/>
    <property type="match status" value="1"/>
</dbReference>
<keyword evidence="16" id="KW-1185">Reference proteome</keyword>
<dbReference type="GO" id="GO:0000480">
    <property type="term" value="P:endonucleolytic cleavage in 5'-ETS of tricistronic rRNA transcript (SSU-rRNA, 5.8S rRNA, LSU-rRNA)"/>
    <property type="evidence" value="ECO:0007669"/>
    <property type="project" value="TreeGrafter"/>
</dbReference>
<keyword evidence="10" id="KW-0156">Chromatin regulator</keyword>
<feature type="compositionally biased region" description="Basic and acidic residues" evidence="14">
    <location>
        <begin position="370"/>
        <end position="406"/>
    </location>
</feature>
<dbReference type="InterPro" id="IPR001313">
    <property type="entry name" value="Pumilio_RNA-bd_rpt"/>
</dbReference>
<dbReference type="Pfam" id="PF22493">
    <property type="entry name" value="PUF_NOP9"/>
    <property type="match status" value="1"/>
</dbReference>
<feature type="compositionally biased region" description="Low complexity" evidence="14">
    <location>
        <begin position="118"/>
        <end position="127"/>
    </location>
</feature>
<dbReference type="Proteomes" id="UP001286313">
    <property type="component" value="Unassembled WGS sequence"/>
</dbReference>
<dbReference type="PANTHER" id="PTHR13102:SF0">
    <property type="entry name" value="NUCLEOLAR PROTEIN 9"/>
    <property type="match status" value="1"/>
</dbReference>
<feature type="compositionally biased region" description="Polar residues" evidence="14">
    <location>
        <begin position="218"/>
        <end position="231"/>
    </location>
</feature>
<reference evidence="15" key="1">
    <citation type="submission" date="2023-10" db="EMBL/GenBank/DDBJ databases">
        <title>Genome assemblies of two species of porcelain crab, Petrolisthes cinctipes and Petrolisthes manimaculis (Anomura: Porcellanidae).</title>
        <authorList>
            <person name="Angst P."/>
        </authorList>
    </citation>
    <scope>NUCLEOTIDE SEQUENCE</scope>
    <source>
        <strain evidence="15">PB745_01</strain>
        <tissue evidence="15">Gill</tissue>
    </source>
</reference>
<dbReference type="GO" id="GO:0030688">
    <property type="term" value="C:preribosome, small subunit precursor"/>
    <property type="evidence" value="ECO:0007669"/>
    <property type="project" value="TreeGrafter"/>
</dbReference>
<feature type="compositionally biased region" description="Basic and acidic residues" evidence="14">
    <location>
        <begin position="507"/>
        <end position="518"/>
    </location>
</feature>
<evidence type="ECO:0000256" key="9">
    <source>
        <dbReference type="ARBA" id="ARBA00022737"/>
    </source>
</evidence>
<evidence type="ECO:0000256" key="12">
    <source>
        <dbReference type="ARBA" id="ARBA00023163"/>
    </source>
</evidence>
<evidence type="ECO:0000256" key="14">
    <source>
        <dbReference type="SAM" id="MobiDB-lite"/>
    </source>
</evidence>
<accession>A0AAE1EQJ8</accession>
<feature type="compositionally biased region" description="Acidic residues" evidence="14">
    <location>
        <begin position="604"/>
        <end position="645"/>
    </location>
</feature>
<feature type="compositionally biased region" description="Acidic residues" evidence="14">
    <location>
        <begin position="564"/>
        <end position="585"/>
    </location>
</feature>
<dbReference type="InterPro" id="IPR016024">
    <property type="entry name" value="ARM-type_fold"/>
</dbReference>
<keyword evidence="7" id="KW-0808">Transferase</keyword>
<evidence type="ECO:0000256" key="11">
    <source>
        <dbReference type="ARBA" id="ARBA00023015"/>
    </source>
</evidence>
<dbReference type="FunFam" id="3.40.50.150:FF:000068">
    <property type="entry name" value="Ribosomal RNA-processing protein 8"/>
    <property type="match status" value="1"/>
</dbReference>
<feature type="compositionally biased region" description="Basic residues" evidence="14">
    <location>
        <begin position="545"/>
        <end position="557"/>
    </location>
</feature>
<dbReference type="FunFam" id="1.10.10.2150:FF:000001">
    <property type="entry name" value="Ribosomal RNA-processing protein 8"/>
    <property type="match status" value="1"/>
</dbReference>
<feature type="compositionally biased region" description="Basic and acidic residues" evidence="14">
    <location>
        <begin position="483"/>
        <end position="494"/>
    </location>
</feature>
<dbReference type="Gene3D" id="3.40.50.150">
    <property type="entry name" value="Vaccinia Virus protein VP39"/>
    <property type="match status" value="1"/>
</dbReference>
<comment type="subcellular location">
    <subcellularLocation>
        <location evidence="1">Nucleus</location>
        <location evidence="1">Nucleolus</location>
    </subcellularLocation>
</comment>
<dbReference type="GO" id="GO:0006325">
    <property type="term" value="P:chromatin organization"/>
    <property type="evidence" value="ECO:0007669"/>
    <property type="project" value="UniProtKB-KW"/>
</dbReference>
<dbReference type="GO" id="GO:0008168">
    <property type="term" value="F:methyltransferase activity"/>
    <property type="evidence" value="ECO:0007669"/>
    <property type="project" value="UniProtKB-KW"/>
</dbReference>
<feature type="compositionally biased region" description="Low complexity" evidence="14">
    <location>
        <begin position="156"/>
        <end position="167"/>
    </location>
</feature>
<organism evidence="15 16">
    <name type="scientific">Petrolisthes cinctipes</name>
    <name type="common">Flat porcelain crab</name>
    <dbReference type="NCBI Taxonomy" id="88211"/>
    <lineage>
        <taxon>Eukaryota</taxon>
        <taxon>Metazoa</taxon>
        <taxon>Ecdysozoa</taxon>
        <taxon>Arthropoda</taxon>
        <taxon>Crustacea</taxon>
        <taxon>Multicrustacea</taxon>
        <taxon>Malacostraca</taxon>
        <taxon>Eumalacostraca</taxon>
        <taxon>Eucarida</taxon>
        <taxon>Decapoda</taxon>
        <taxon>Pleocyemata</taxon>
        <taxon>Anomura</taxon>
        <taxon>Galatheoidea</taxon>
        <taxon>Porcellanidae</taxon>
        <taxon>Petrolisthes</taxon>
    </lineage>
</organism>
<evidence type="ECO:0000256" key="13">
    <source>
        <dbReference type="ARBA" id="ARBA00023242"/>
    </source>
</evidence>
<sequence length="1603" mass="182234">MAFEIPDWGGSDAFSYRLENKELECGTTAGKKLNKLKTKNKKPSGGDAGSEIHNHTSGKRKLIDSENSQPISKKKRKKHTGKKDDLENGNQEKGKKKANQQNSNINQKVTEIGKKKANQQNSNINQQTTEKGKKKANQQNSNINQKVTEKGKKKANQQNSNKNQQTTEKGKKKAKQQKSRNNKQIIEEGNRKVNHQNSSPSQNDTEKENHKVDRENSCENQNTTDTLQATSPLAPKPTKVRKGGNKKARSKNKYRELYLKQTGQTEKTDAMENKSLNGMQEEINGEKKEGEVETEGKKKRIRKKKKKKPGHLNETENDNGGISSKPKQTLVLSKSNEGGGAGDQADGSKVERKKKKRRRKKKKGNPLNESKPEEMKENLSKPEEMGKIESKPQEVKDRAPKRKAAEGEEETEDSGRMDVRKKLKKNDTSNLSRENNEQDLSENPRNNKKPSQEKKKAKGKHENAKTKEASINETQKTKKGKKNKSENTKTKEATPNETQKTKKGKKNKSENTKTKEATPNETQKTKKGKKKKSENAMTNEASPNKKQKTKTGKKKNSVNKEEMAESDDLEEMTFSDDERECDEALMSEVNAFVEDLDFSRTDRPEEEVDDDDEEEDDDDDDEDEDDDDGEEESTGSVDTDQEDNNDNNMDREVKNSKSKVTVQEGIDMDSKNISPKPRKENAKFDRQKLMKFLEAAKSPITQPVSSVDGLRMKMEKRLAAAKFRIINEQLYTSTSQEAYDHFNSDPEEFQKYHQGYKDQVKLWPLNPLDVIVKWLTKKPKEWVVADMGCGEAELSLQVPQTKVHSFDLVASNPRVTACDMADTPLPSGSVDAAIFCLSLMGTNIDEFIVEANRILKDGGIMKIAEVESRFENYNAFIKRLTKYGFQVNGKVLSQQYFHVFDLKKTQAIKKKSSLPELHLKPCLYKKRRRRCKVLQKHQQQQQHYNNNNTTTNNAADMDHVNTQKPRKKKKKNNFLRQAKQQGKKGNYGRGKKLSEEEYNYYMRVLEQLKHVDGEEKEILVRNFFREVQREGQEKSLASNQIVSRILDDALPFADISQVLALTRVFTADLRVMSVDPFSSHVVQTLLTLALKYIQRDAGLKRYEDSNEGEEVKEVTVKVTQEEKDEFCTFLEKVGRFAFNNLQDFVLDTYASHIVRSVLEVCSGVDVPSDLKSSHKSHLSHGLCKDDGKLLSVPPNLKQLLKDLAQRFQKLSDLPDIMSNDCGSAVLQSLVSVLGVVEERECEDVVTHLLQHGLPGVVAWYSDSQQEQCYSEDASAPLPPLFLDAPTTRLLEVMMKWCSNEQQSTIFHQYFQNNMKVLVQHRQANFAVQRLLDAWKDKETFSDVYDEVSVCLGVAVEAGHLGVVQALASACRRLSTQQAQCMKVLMQLVNCWEPEKQQVQFAMLMLRLNTQQQQQQQPEQQEQSSSVQVPVSLHGSCVLQSLLHFQKPIKVVTSLLESSVGDLQDMACDPRGCHVVDAFTSSTAVGAKSKEKFVYSFKETYTSLACSKHGSRSLEELWKVASIKAKTQICRELVTDEYKLKDSPYGKIICNKFKVDMFKRGNKGDWQELVDKAEKKRTMFEDLLKDDEVSEKHKKKKVKTEDNP</sequence>
<keyword evidence="13" id="KW-0539">Nucleus</keyword>
<evidence type="ECO:0000313" key="16">
    <source>
        <dbReference type="Proteomes" id="UP001286313"/>
    </source>
</evidence>
<dbReference type="Gene3D" id="1.10.10.2150">
    <property type="entry name" value="Ribosomal RNA-processing protein 8, N-terminal domain"/>
    <property type="match status" value="1"/>
</dbReference>
<keyword evidence="6" id="KW-0489">Methyltransferase</keyword>
<evidence type="ECO:0000256" key="2">
    <source>
        <dbReference type="ARBA" id="ARBA00006301"/>
    </source>
</evidence>
<dbReference type="EMBL" id="JAWQEG010004969">
    <property type="protein sequence ID" value="KAK3859624.1"/>
    <property type="molecule type" value="Genomic_DNA"/>
</dbReference>
<feature type="compositionally biased region" description="Basic residues" evidence="14">
    <location>
        <begin position="72"/>
        <end position="81"/>
    </location>
</feature>
<feature type="compositionally biased region" description="Polar residues" evidence="14">
    <location>
        <begin position="318"/>
        <end position="336"/>
    </location>
</feature>
<comment type="similarity">
    <text evidence="2">Belongs to the methyltransferase superfamily. RRP8 family.</text>
</comment>
<evidence type="ECO:0000256" key="5">
    <source>
        <dbReference type="ARBA" id="ARBA00022552"/>
    </source>
</evidence>
<keyword evidence="11" id="KW-0805">Transcription regulation</keyword>
<keyword evidence="4" id="KW-0678">Repressor</keyword>
<proteinExistence type="inferred from homology"/>
<feature type="compositionally biased region" description="Basic residues" evidence="14">
    <location>
        <begin position="238"/>
        <end position="252"/>
    </location>
</feature>
<evidence type="ECO:0000256" key="4">
    <source>
        <dbReference type="ARBA" id="ARBA00022491"/>
    </source>
</evidence>
<evidence type="ECO:0000256" key="10">
    <source>
        <dbReference type="ARBA" id="ARBA00022853"/>
    </source>
</evidence>
<evidence type="ECO:0000256" key="7">
    <source>
        <dbReference type="ARBA" id="ARBA00022679"/>
    </source>
</evidence>
<dbReference type="Pfam" id="PF05148">
    <property type="entry name" value="Methyltransf_8"/>
    <property type="match status" value="1"/>
</dbReference>
<keyword evidence="9" id="KW-0677">Repeat</keyword>
<dbReference type="GO" id="GO:0005730">
    <property type="term" value="C:nucleolus"/>
    <property type="evidence" value="ECO:0007669"/>
    <property type="project" value="UniProtKB-SubCell"/>
</dbReference>
<comment type="caution">
    <text evidence="15">The sequence shown here is derived from an EMBL/GenBank/DDBJ whole genome shotgun (WGS) entry which is preliminary data.</text>
</comment>
<feature type="region of interest" description="Disordered" evidence="14">
    <location>
        <begin position="25"/>
        <end position="680"/>
    </location>
</feature>
<feature type="compositionally biased region" description="Polar residues" evidence="14">
    <location>
        <begin position="137"/>
        <end position="146"/>
    </location>
</feature>
<dbReference type="GO" id="GO:0000472">
    <property type="term" value="P:endonucleolytic cleavage to generate mature 5'-end of SSU-rRNA from (SSU-rRNA, 5.8S rRNA, LSU-rRNA)"/>
    <property type="evidence" value="ECO:0007669"/>
    <property type="project" value="TreeGrafter"/>
</dbReference>
<feature type="compositionally biased region" description="Basic residues" evidence="14">
    <location>
        <begin position="964"/>
        <end position="973"/>
    </location>
</feature>
<protein>
    <recommendedName>
        <fullName evidence="3">Ribosomal RNA-processing protein 8</fullName>
    </recommendedName>
</protein>